<accession>A0A163JDC5</accession>
<dbReference type="AlphaFoldDB" id="A0A163JDC5"/>
<dbReference type="InParanoid" id="A0A163JDC5"/>
<dbReference type="EMBL" id="LT553376">
    <property type="protein sequence ID" value="SAM00685.1"/>
    <property type="molecule type" value="Genomic_DNA"/>
</dbReference>
<proteinExistence type="predicted"/>
<dbReference type="Proteomes" id="UP000078561">
    <property type="component" value="Unassembled WGS sequence"/>
</dbReference>
<sequence length="219" mass="24789">MVELTDEQLKSFVGACSDEGGKAFAQRLNVQVKELTAEKFEKKRQATDPAEVETVALEVSKRPKMSPRGPDTRFEQPIKYAGDWEFTMAVDYPEVTEGAPMLVGMVARDPSLDYHTGVQKIIHTMNQWENLGYRCQGKVVDHRIALAVLSCEYANMVVVSLDFGKSLMKEPTFEKHLKTLQNCVVLDRLENDSVRDHLDEITTYAKACHELLPPKKRSE</sequence>
<evidence type="ECO:0000313" key="2">
    <source>
        <dbReference type="Proteomes" id="UP000078561"/>
    </source>
</evidence>
<name>A0A163JDC5_ABSGL</name>
<gene>
    <name evidence="1" type="primary">ABSGL_06401.1 scaffold 8296</name>
</gene>
<protein>
    <submittedName>
        <fullName evidence="1">Uncharacterized protein</fullName>
    </submittedName>
</protein>
<keyword evidence="2" id="KW-1185">Reference proteome</keyword>
<reference evidence="1" key="1">
    <citation type="submission" date="2016-04" db="EMBL/GenBank/DDBJ databases">
        <authorList>
            <person name="Evans L.H."/>
            <person name="Alamgir A."/>
            <person name="Owens N."/>
            <person name="Weber N.D."/>
            <person name="Virtaneva K."/>
            <person name="Barbian K."/>
            <person name="Babar A."/>
            <person name="Rosenke K."/>
        </authorList>
    </citation>
    <scope>NUCLEOTIDE SEQUENCE [LARGE SCALE GENOMIC DNA]</scope>
    <source>
        <strain evidence="1">CBS 101.48</strain>
    </source>
</reference>
<evidence type="ECO:0000313" key="1">
    <source>
        <dbReference type="EMBL" id="SAM00685.1"/>
    </source>
</evidence>
<organism evidence="1">
    <name type="scientific">Absidia glauca</name>
    <name type="common">Pin mould</name>
    <dbReference type="NCBI Taxonomy" id="4829"/>
    <lineage>
        <taxon>Eukaryota</taxon>
        <taxon>Fungi</taxon>
        <taxon>Fungi incertae sedis</taxon>
        <taxon>Mucoromycota</taxon>
        <taxon>Mucoromycotina</taxon>
        <taxon>Mucoromycetes</taxon>
        <taxon>Mucorales</taxon>
        <taxon>Cunninghamellaceae</taxon>
        <taxon>Absidia</taxon>
    </lineage>
</organism>